<dbReference type="Gene3D" id="3.40.190.10">
    <property type="entry name" value="Periplasmic binding protein-like II"/>
    <property type="match status" value="1"/>
</dbReference>
<dbReference type="PANTHER" id="PTHR42996:SF1">
    <property type="entry name" value="PHOSPHATE-BINDING PROTEIN PSTS"/>
    <property type="match status" value="1"/>
</dbReference>
<evidence type="ECO:0000313" key="2">
    <source>
        <dbReference type="Proteomes" id="UP000664815"/>
    </source>
</evidence>
<feature type="non-terminal residue" evidence="1">
    <location>
        <position position="1"/>
    </location>
</feature>
<evidence type="ECO:0000313" key="1">
    <source>
        <dbReference type="EMBL" id="MBN8799263.1"/>
    </source>
</evidence>
<proteinExistence type="predicted"/>
<comment type="caution">
    <text evidence="1">The sequence shown here is derived from an EMBL/GenBank/DDBJ whole genome shotgun (WGS) entry which is preliminary data.</text>
</comment>
<dbReference type="PANTHER" id="PTHR42996">
    <property type="entry name" value="PHOSPHATE-BINDING PROTEIN PSTS"/>
    <property type="match status" value="1"/>
</dbReference>
<dbReference type="SUPFAM" id="SSF53850">
    <property type="entry name" value="Periplasmic binding protein-like II"/>
    <property type="match status" value="1"/>
</dbReference>
<dbReference type="InterPro" id="IPR050962">
    <property type="entry name" value="Phosphate-bind_PstS"/>
</dbReference>
<dbReference type="EMBL" id="JAFKMG010000719">
    <property type="protein sequence ID" value="MBN8799263.1"/>
    <property type="molecule type" value="Genomic_DNA"/>
</dbReference>
<organism evidence="1 2">
    <name type="scientific">Stenotrophomonas nitritireducens</name>
    <dbReference type="NCBI Taxonomy" id="83617"/>
    <lineage>
        <taxon>Bacteria</taxon>
        <taxon>Pseudomonadati</taxon>
        <taxon>Pseudomonadota</taxon>
        <taxon>Gammaproteobacteria</taxon>
        <taxon>Lysobacterales</taxon>
        <taxon>Lysobacteraceae</taxon>
        <taxon>Stenotrophomonas</taxon>
    </lineage>
</organism>
<accession>A0A9D8KWL4</accession>
<dbReference type="AlphaFoldDB" id="A0A9D8KWL4"/>
<gene>
    <name evidence="1" type="ORF">J0H45_07895</name>
</gene>
<dbReference type="Proteomes" id="UP000664815">
    <property type="component" value="Unassembled WGS sequence"/>
</dbReference>
<name>A0A9D8KWL4_9GAMM</name>
<protein>
    <submittedName>
        <fullName evidence="1">Phosphate ABC transporter substrate-binding protein PstS</fullName>
    </submittedName>
</protein>
<sequence length="96" mass="10709">TAETFAAAAASADWASAKDFNLVITNAPGANAWPITATNFMLMRKQPKDAKRNQDTLAFFKWAFENGRQQANDLHYVPLPAELVTQIEGYWASEFK</sequence>
<reference evidence="1" key="1">
    <citation type="submission" date="2021-02" db="EMBL/GenBank/DDBJ databases">
        <title>Thiocyanate and organic carbon inputs drive convergent selection for specific autotrophic Afipia and Thiobacillus strains within complex microbiomes.</title>
        <authorList>
            <person name="Huddy R.J."/>
            <person name="Sachdeva R."/>
            <person name="Kadzinga F."/>
            <person name="Kantor R.S."/>
            <person name="Harrison S.T.L."/>
            <person name="Banfield J.F."/>
        </authorList>
    </citation>
    <scope>NUCLEOTIDE SEQUENCE</scope>
    <source>
        <strain evidence="1">SCN18_10_11_15_R1_P_69_7</strain>
    </source>
</reference>